<dbReference type="Pfam" id="PF05253">
    <property type="entry name" value="zf-U11-48K"/>
    <property type="match status" value="2"/>
</dbReference>
<dbReference type="InterPro" id="IPR051591">
    <property type="entry name" value="UPF0224_FAM112_RNA_Proc"/>
</dbReference>
<reference evidence="5" key="1">
    <citation type="submission" date="2025-08" db="UniProtKB">
        <authorList>
            <consortium name="Ensembl"/>
        </authorList>
    </citation>
    <scope>IDENTIFICATION</scope>
</reference>
<keyword evidence="1" id="KW-0479">Metal-binding</keyword>
<dbReference type="InterPro" id="IPR036236">
    <property type="entry name" value="Znf_C2H2_sf"/>
</dbReference>
<proteinExistence type="predicted"/>
<keyword evidence="3" id="KW-0862">Zinc</keyword>
<evidence type="ECO:0000259" key="4">
    <source>
        <dbReference type="PROSITE" id="PS51800"/>
    </source>
</evidence>
<protein>
    <recommendedName>
        <fullName evidence="4">CHHC U11-48K-type domain-containing protein</fullName>
    </recommendedName>
</protein>
<evidence type="ECO:0000256" key="2">
    <source>
        <dbReference type="ARBA" id="ARBA00022771"/>
    </source>
</evidence>
<evidence type="ECO:0000256" key="3">
    <source>
        <dbReference type="ARBA" id="ARBA00022833"/>
    </source>
</evidence>
<dbReference type="AlphaFoldDB" id="A0A8C1XV25"/>
<sequence>MPKKGSDSKTVLTAPRWEEVQDFCNPDKLLLCPYDPNHLIRACRFPYHLIKCRKNHPELVGELWTCPFNARHLMRKHELSHHISTCVDRCSVNDTCVASDKTDSNFQIPVSTWTAPVCDEDWDEGNTSIIIPQRYNFELVNEHNMGFFNIGLCLCLTEVDKHVTSAPSFVWDVSKSLPQDRENPSTPGNVIAGLRAPRVLPWMSSCTDF</sequence>
<evidence type="ECO:0000313" key="6">
    <source>
        <dbReference type="Proteomes" id="UP000694700"/>
    </source>
</evidence>
<evidence type="ECO:0000313" key="5">
    <source>
        <dbReference type="Ensembl" id="ENSCCRP00015084211.1"/>
    </source>
</evidence>
<dbReference type="PROSITE" id="PS51800">
    <property type="entry name" value="ZF_CHHC_U11_48K"/>
    <property type="match status" value="2"/>
</dbReference>
<feature type="domain" description="CHHC U11-48K-type" evidence="4">
    <location>
        <begin position="29"/>
        <end position="56"/>
    </location>
</feature>
<dbReference type="PANTHER" id="PTHR21402">
    <property type="entry name" value="GAMETOCYTE SPECIFIC FACTOR 1-RELATED"/>
    <property type="match status" value="1"/>
</dbReference>
<dbReference type="PANTHER" id="PTHR21402:SF5">
    <property type="entry name" value="GAMETOCYTE SPECIFIC FACTOR 1"/>
    <property type="match status" value="1"/>
</dbReference>
<name>A0A8C1XV25_CYPCA</name>
<dbReference type="Ensembl" id="ENSCCRT00015086953.1">
    <property type="protein sequence ID" value="ENSCCRP00015084211.1"/>
    <property type="gene ID" value="ENSCCRG00015033994.1"/>
</dbReference>
<accession>A0A8C1XV25</accession>
<dbReference type="GO" id="GO:0008270">
    <property type="term" value="F:zinc ion binding"/>
    <property type="evidence" value="ECO:0007669"/>
    <property type="project" value="UniProtKB-KW"/>
</dbReference>
<dbReference type="Proteomes" id="UP000694700">
    <property type="component" value="Unplaced"/>
</dbReference>
<keyword evidence="2" id="KW-0863">Zinc-finger</keyword>
<organism evidence="5 6">
    <name type="scientific">Cyprinus carpio</name>
    <name type="common">Common carp</name>
    <dbReference type="NCBI Taxonomy" id="7962"/>
    <lineage>
        <taxon>Eukaryota</taxon>
        <taxon>Metazoa</taxon>
        <taxon>Chordata</taxon>
        <taxon>Craniata</taxon>
        <taxon>Vertebrata</taxon>
        <taxon>Euteleostomi</taxon>
        <taxon>Actinopterygii</taxon>
        <taxon>Neopterygii</taxon>
        <taxon>Teleostei</taxon>
        <taxon>Ostariophysi</taxon>
        <taxon>Cypriniformes</taxon>
        <taxon>Cyprinidae</taxon>
        <taxon>Cyprininae</taxon>
        <taxon>Cyprinus</taxon>
    </lineage>
</organism>
<feature type="domain" description="CHHC U11-48K-type" evidence="4">
    <location>
        <begin position="63"/>
        <end position="90"/>
    </location>
</feature>
<dbReference type="InterPro" id="IPR022776">
    <property type="entry name" value="TRM13/UPF0224_CHHC_Znf_dom"/>
</dbReference>
<evidence type="ECO:0000256" key="1">
    <source>
        <dbReference type="ARBA" id="ARBA00022723"/>
    </source>
</evidence>
<dbReference type="SUPFAM" id="SSF57667">
    <property type="entry name" value="beta-beta-alpha zinc fingers"/>
    <property type="match status" value="1"/>
</dbReference>